<proteinExistence type="predicted"/>
<dbReference type="InterPro" id="IPR036770">
    <property type="entry name" value="Ankyrin_rpt-contain_sf"/>
</dbReference>
<dbReference type="Proteomes" id="UP001642484">
    <property type="component" value="Unassembled WGS sequence"/>
</dbReference>
<keyword evidence="2" id="KW-1185">Reference proteome</keyword>
<dbReference type="Gene3D" id="1.25.40.20">
    <property type="entry name" value="Ankyrin repeat-containing domain"/>
    <property type="match status" value="1"/>
</dbReference>
<sequence>MAAMALKKILLLVGVLQVATQYYSASMRRLQESGVDVAQLASDFHKACQRGDQDAASALLLKGVDVNDVSASGPEWSALAQAVIRKDTTMCTWLLSKGASPDTPDRRGRTPLYHAVSNQLSTVVTEMLRTAKDLSPSDGDGIDLLTRAVWVGNADIVKSLLASGASSEAAQFAAQSAPTAIALLFGHSGVTKPSPAPAVAPTPAPAVVPAPAPVTETVETPEEAETPAETVEAP</sequence>
<dbReference type="EMBL" id="CAXAMN010022295">
    <property type="protein sequence ID" value="CAK9068142.1"/>
    <property type="molecule type" value="Genomic_DNA"/>
</dbReference>
<evidence type="ECO:0000313" key="1">
    <source>
        <dbReference type="EMBL" id="CAK9068142.1"/>
    </source>
</evidence>
<protein>
    <submittedName>
        <fullName evidence="1">Uncharacterized protein</fullName>
    </submittedName>
</protein>
<dbReference type="PANTHER" id="PTHR24198:SF165">
    <property type="entry name" value="ANKYRIN REPEAT-CONTAINING PROTEIN-RELATED"/>
    <property type="match status" value="1"/>
</dbReference>
<reference evidence="1 2" key="1">
    <citation type="submission" date="2024-02" db="EMBL/GenBank/DDBJ databases">
        <authorList>
            <person name="Chen Y."/>
            <person name="Shah S."/>
            <person name="Dougan E. K."/>
            <person name="Thang M."/>
            <person name="Chan C."/>
        </authorList>
    </citation>
    <scope>NUCLEOTIDE SEQUENCE [LARGE SCALE GENOMIC DNA]</scope>
</reference>
<comment type="caution">
    <text evidence="1">The sequence shown here is derived from an EMBL/GenBank/DDBJ whole genome shotgun (WGS) entry which is preliminary data.</text>
</comment>
<organism evidence="1 2">
    <name type="scientific">Durusdinium trenchii</name>
    <dbReference type="NCBI Taxonomy" id="1381693"/>
    <lineage>
        <taxon>Eukaryota</taxon>
        <taxon>Sar</taxon>
        <taxon>Alveolata</taxon>
        <taxon>Dinophyceae</taxon>
        <taxon>Suessiales</taxon>
        <taxon>Symbiodiniaceae</taxon>
        <taxon>Durusdinium</taxon>
    </lineage>
</organism>
<accession>A0ABP0NWF7</accession>
<name>A0ABP0NWF7_9DINO</name>
<dbReference type="SUPFAM" id="SSF48403">
    <property type="entry name" value="Ankyrin repeat"/>
    <property type="match status" value="1"/>
</dbReference>
<dbReference type="SMART" id="SM00248">
    <property type="entry name" value="ANK"/>
    <property type="match status" value="4"/>
</dbReference>
<dbReference type="InterPro" id="IPR002110">
    <property type="entry name" value="Ankyrin_rpt"/>
</dbReference>
<dbReference type="Pfam" id="PF12796">
    <property type="entry name" value="Ank_2"/>
    <property type="match status" value="1"/>
</dbReference>
<gene>
    <name evidence="1" type="ORF">CCMP2556_LOCUS33467</name>
</gene>
<evidence type="ECO:0000313" key="2">
    <source>
        <dbReference type="Proteomes" id="UP001642484"/>
    </source>
</evidence>
<dbReference type="PANTHER" id="PTHR24198">
    <property type="entry name" value="ANKYRIN REPEAT AND PROTEIN KINASE DOMAIN-CONTAINING PROTEIN"/>
    <property type="match status" value="1"/>
</dbReference>